<dbReference type="PANTHER" id="PTHR46599">
    <property type="entry name" value="PIGGYBAC TRANSPOSABLE ELEMENT-DERIVED PROTEIN 4"/>
    <property type="match status" value="1"/>
</dbReference>
<accession>A0AAV8WX29</accession>
<evidence type="ECO:0000313" key="2">
    <source>
        <dbReference type="EMBL" id="KAJ8931283.1"/>
    </source>
</evidence>
<reference evidence="2" key="1">
    <citation type="journal article" date="2023" name="Insect Mol. Biol.">
        <title>Genome sequencing provides insights into the evolution of gene families encoding plant cell wall-degrading enzymes in longhorned beetles.</title>
        <authorList>
            <person name="Shin N.R."/>
            <person name="Okamura Y."/>
            <person name="Kirsch R."/>
            <person name="Pauchet Y."/>
        </authorList>
    </citation>
    <scope>NUCLEOTIDE SEQUENCE</scope>
    <source>
        <strain evidence="2">RBIC_L_NR</strain>
    </source>
</reference>
<dbReference type="AlphaFoldDB" id="A0AAV8WX29"/>
<gene>
    <name evidence="2" type="ORF">NQ314_015824</name>
</gene>
<keyword evidence="3" id="KW-1185">Reference proteome</keyword>
<dbReference type="Pfam" id="PF13843">
    <property type="entry name" value="DDE_Tnp_1_7"/>
    <property type="match status" value="1"/>
</dbReference>
<sequence length="174" mass="20254">MTVGSNEAIDKFYIIEIYKGKYNNDDVRNESKVNSTVLRLMKPYLDKGHYFYMDNFYNSADLSNKLLARKTHTTGTLRSKRRGNPKEVTQVKLKKGHHIWRRAGSIYISKLRNKRDVLSITTAYKPELVKVTNRHGQKKIKPAAIIKYNDNMSGIDRADQMISYYSCPRKTKMV</sequence>
<evidence type="ECO:0000259" key="1">
    <source>
        <dbReference type="Pfam" id="PF13843"/>
    </source>
</evidence>
<name>A0AAV8WX29_9CUCU</name>
<protein>
    <recommendedName>
        <fullName evidence="1">PiggyBac transposable element-derived protein domain-containing protein</fullName>
    </recommendedName>
</protein>
<evidence type="ECO:0000313" key="3">
    <source>
        <dbReference type="Proteomes" id="UP001162156"/>
    </source>
</evidence>
<feature type="domain" description="PiggyBac transposable element-derived protein" evidence="1">
    <location>
        <begin position="15"/>
        <end position="171"/>
    </location>
</feature>
<proteinExistence type="predicted"/>
<dbReference type="EMBL" id="JANEYF010004414">
    <property type="protein sequence ID" value="KAJ8931283.1"/>
    <property type="molecule type" value="Genomic_DNA"/>
</dbReference>
<dbReference type="PANTHER" id="PTHR46599:SF3">
    <property type="entry name" value="PIGGYBAC TRANSPOSABLE ELEMENT-DERIVED PROTEIN 4"/>
    <property type="match status" value="1"/>
</dbReference>
<dbReference type="InterPro" id="IPR029526">
    <property type="entry name" value="PGBD"/>
</dbReference>
<dbReference type="Proteomes" id="UP001162156">
    <property type="component" value="Unassembled WGS sequence"/>
</dbReference>
<organism evidence="2 3">
    <name type="scientific">Rhamnusium bicolor</name>
    <dbReference type="NCBI Taxonomy" id="1586634"/>
    <lineage>
        <taxon>Eukaryota</taxon>
        <taxon>Metazoa</taxon>
        <taxon>Ecdysozoa</taxon>
        <taxon>Arthropoda</taxon>
        <taxon>Hexapoda</taxon>
        <taxon>Insecta</taxon>
        <taxon>Pterygota</taxon>
        <taxon>Neoptera</taxon>
        <taxon>Endopterygota</taxon>
        <taxon>Coleoptera</taxon>
        <taxon>Polyphaga</taxon>
        <taxon>Cucujiformia</taxon>
        <taxon>Chrysomeloidea</taxon>
        <taxon>Cerambycidae</taxon>
        <taxon>Lepturinae</taxon>
        <taxon>Rhagiini</taxon>
        <taxon>Rhamnusium</taxon>
    </lineage>
</organism>
<comment type="caution">
    <text evidence="2">The sequence shown here is derived from an EMBL/GenBank/DDBJ whole genome shotgun (WGS) entry which is preliminary data.</text>
</comment>